<dbReference type="RefSeq" id="WP_104142257.1">
    <property type="nucleotide sequence ID" value="NZ_PREU01000001.1"/>
</dbReference>
<protein>
    <recommendedName>
        <fullName evidence="4">Prolyl 4-hydroxylase</fullName>
    </recommendedName>
</protein>
<feature type="compositionally biased region" description="Basic and acidic residues" evidence="1">
    <location>
        <begin position="21"/>
        <end position="34"/>
    </location>
</feature>
<organism evidence="2 3">
    <name type="scientific">Achromobacter spanius</name>
    <dbReference type="NCBI Taxonomy" id="217203"/>
    <lineage>
        <taxon>Bacteria</taxon>
        <taxon>Pseudomonadati</taxon>
        <taxon>Pseudomonadota</taxon>
        <taxon>Betaproteobacteria</taxon>
        <taxon>Burkholderiales</taxon>
        <taxon>Alcaligenaceae</taxon>
        <taxon>Achromobacter</taxon>
    </lineage>
</organism>
<dbReference type="AlphaFoldDB" id="A0A2S5GZ57"/>
<evidence type="ECO:0008006" key="4">
    <source>
        <dbReference type="Google" id="ProtNLM"/>
    </source>
</evidence>
<accession>A0A2S5GZ57</accession>
<evidence type="ECO:0000256" key="1">
    <source>
        <dbReference type="SAM" id="MobiDB-lite"/>
    </source>
</evidence>
<dbReference type="Proteomes" id="UP000239990">
    <property type="component" value="Unassembled WGS sequence"/>
</dbReference>
<feature type="compositionally biased region" description="Polar residues" evidence="1">
    <location>
        <begin position="1"/>
        <end position="10"/>
    </location>
</feature>
<reference evidence="2 3" key="1">
    <citation type="submission" date="2018-02" db="EMBL/GenBank/DDBJ databases">
        <title>Draft Genome of Achromobacter spanius stain 6.</title>
        <authorList>
            <person name="Gunasekera T.S."/>
            <person name="Radwan O."/>
            <person name="Ruiz O.N."/>
        </authorList>
    </citation>
    <scope>NUCLEOTIDE SEQUENCE [LARGE SCALE GENOMIC DNA]</scope>
    <source>
        <strain evidence="2 3">6</strain>
    </source>
</reference>
<dbReference type="InterPro" id="IPR018655">
    <property type="entry name" value="DUF2086"/>
</dbReference>
<proteinExistence type="predicted"/>
<evidence type="ECO:0000313" key="3">
    <source>
        <dbReference type="Proteomes" id="UP000239990"/>
    </source>
</evidence>
<comment type="caution">
    <text evidence="2">The sequence shown here is derived from an EMBL/GenBank/DDBJ whole genome shotgun (WGS) entry which is preliminary data.</text>
</comment>
<name>A0A2S5GZ57_9BURK</name>
<feature type="region of interest" description="Disordered" evidence="1">
    <location>
        <begin position="1"/>
        <end position="34"/>
    </location>
</feature>
<dbReference type="EMBL" id="PREU01000001">
    <property type="protein sequence ID" value="PPA78279.1"/>
    <property type="molecule type" value="Genomic_DNA"/>
</dbReference>
<evidence type="ECO:0000313" key="2">
    <source>
        <dbReference type="EMBL" id="PPA78279.1"/>
    </source>
</evidence>
<gene>
    <name evidence="2" type="ORF">C4E15_03160</name>
</gene>
<dbReference type="Pfam" id="PF09859">
    <property type="entry name" value="Oxygenase-NA"/>
    <property type="match status" value="1"/>
</dbReference>
<dbReference type="OrthoDB" id="9781972at2"/>
<sequence>MLSHAQNTRHATMPDPTPPERFTDARPDTRPDSRQALHRALDHTDWDQVFRDLDAHGWALLPGLFAPDAARRLVDATVPPALAAMRPVLYRHLLPIARAWAAALQSPAADPDVHPNVQPNVPPDAYPDDFTAWTQRNRDAGQTRPLSAVRTLTQGDYQALTHHDNGQAVFRLQLVALLSEPDVDFTGGEFVMTEQRPRMQSRPMVLPLKLGDAAVIAVSHRPVQGAQGIYRVTARHAISRVRSGQRVGLELLLHDAGQG</sequence>